<dbReference type="PATRIC" id="fig|546269.5.peg.1201"/>
<dbReference type="PANTHER" id="PTHR43848:SF2">
    <property type="entry name" value="PUTRESCINE TRANSPORT SYSTEM PERMEASE PROTEIN POTI"/>
    <property type="match status" value="1"/>
</dbReference>
<protein>
    <submittedName>
        <fullName evidence="10">ABC transporter, permease protein</fullName>
    </submittedName>
</protein>
<dbReference type="PROSITE" id="PS50928">
    <property type="entry name" value="ABC_TM1"/>
    <property type="match status" value="1"/>
</dbReference>
<evidence type="ECO:0000256" key="6">
    <source>
        <dbReference type="ARBA" id="ARBA00022989"/>
    </source>
</evidence>
<feature type="transmembrane region" description="Helical" evidence="8">
    <location>
        <begin position="204"/>
        <end position="224"/>
    </location>
</feature>
<keyword evidence="4" id="KW-1003">Cell membrane</keyword>
<feature type="transmembrane region" description="Helical" evidence="8">
    <location>
        <begin position="12"/>
        <end position="34"/>
    </location>
</feature>
<dbReference type="AlphaFoldDB" id="D6GPU5"/>
<evidence type="ECO:0000256" key="3">
    <source>
        <dbReference type="ARBA" id="ARBA00022448"/>
    </source>
</evidence>
<keyword evidence="11" id="KW-1185">Reference proteome</keyword>
<evidence type="ECO:0000256" key="7">
    <source>
        <dbReference type="ARBA" id="ARBA00023136"/>
    </source>
</evidence>
<dbReference type="InterPro" id="IPR000515">
    <property type="entry name" value="MetI-like"/>
</dbReference>
<gene>
    <name evidence="10" type="ordered locus">HMPREF0389_00718</name>
</gene>
<feature type="transmembrane region" description="Helical" evidence="8">
    <location>
        <begin position="68"/>
        <end position="92"/>
    </location>
</feature>
<dbReference type="GO" id="GO:0005886">
    <property type="term" value="C:plasma membrane"/>
    <property type="evidence" value="ECO:0007669"/>
    <property type="project" value="UniProtKB-SubCell"/>
</dbReference>
<evidence type="ECO:0000256" key="1">
    <source>
        <dbReference type="ARBA" id="ARBA00004651"/>
    </source>
</evidence>
<feature type="domain" description="ABC transmembrane type-1" evidence="9">
    <location>
        <begin position="64"/>
        <end position="252"/>
    </location>
</feature>
<keyword evidence="5 8" id="KW-0812">Transmembrane</keyword>
<dbReference type="Proteomes" id="UP000007468">
    <property type="component" value="Chromosome"/>
</dbReference>
<evidence type="ECO:0000313" key="11">
    <source>
        <dbReference type="Proteomes" id="UP000007468"/>
    </source>
</evidence>
<evidence type="ECO:0000259" key="9">
    <source>
        <dbReference type="PROSITE" id="PS50928"/>
    </source>
</evidence>
<dbReference type="CDD" id="cd06261">
    <property type="entry name" value="TM_PBP2"/>
    <property type="match status" value="1"/>
</dbReference>
<dbReference type="Pfam" id="PF00528">
    <property type="entry name" value="BPD_transp_1"/>
    <property type="match status" value="1"/>
</dbReference>
<dbReference type="eggNOG" id="COG1177">
    <property type="taxonomic scope" value="Bacteria"/>
</dbReference>
<dbReference type="PANTHER" id="PTHR43848">
    <property type="entry name" value="PUTRESCINE TRANSPORT SYSTEM PERMEASE PROTEIN POTI"/>
    <property type="match status" value="1"/>
</dbReference>
<feature type="transmembrane region" description="Helical" evidence="8">
    <location>
        <begin position="176"/>
        <end position="198"/>
    </location>
</feature>
<feature type="transmembrane region" description="Helical" evidence="8">
    <location>
        <begin position="132"/>
        <end position="155"/>
    </location>
</feature>
<keyword evidence="6 8" id="KW-1133">Transmembrane helix</keyword>
<dbReference type="RefSeq" id="WP_014262719.1">
    <property type="nucleotide sequence ID" value="NC_016630.1"/>
</dbReference>
<feature type="transmembrane region" description="Helical" evidence="8">
    <location>
        <begin position="236"/>
        <end position="254"/>
    </location>
</feature>
<proteinExistence type="inferred from homology"/>
<dbReference type="KEGG" id="faa:HMPREF0389_00718"/>
<evidence type="ECO:0000256" key="2">
    <source>
        <dbReference type="ARBA" id="ARBA00007069"/>
    </source>
</evidence>
<evidence type="ECO:0000256" key="8">
    <source>
        <dbReference type="RuleBase" id="RU363032"/>
    </source>
</evidence>
<comment type="similarity">
    <text evidence="2">Belongs to the binding-protein-dependent transport system permease family. CysTW subfamily.</text>
</comment>
<dbReference type="Gene3D" id="1.10.3720.10">
    <property type="entry name" value="MetI-like"/>
    <property type="match status" value="1"/>
</dbReference>
<evidence type="ECO:0000256" key="4">
    <source>
        <dbReference type="ARBA" id="ARBA00022475"/>
    </source>
</evidence>
<evidence type="ECO:0000256" key="5">
    <source>
        <dbReference type="ARBA" id="ARBA00022692"/>
    </source>
</evidence>
<keyword evidence="3 8" id="KW-0813">Transport</keyword>
<organism evidence="10 11">
    <name type="scientific">Filifactor alocis (strain ATCC 35896 / CCUG 47790 / D40 B5)</name>
    <name type="common">Fusobacterium alocis</name>
    <dbReference type="NCBI Taxonomy" id="546269"/>
    <lineage>
        <taxon>Bacteria</taxon>
        <taxon>Bacillati</taxon>
        <taxon>Bacillota</taxon>
        <taxon>Clostridia</taxon>
        <taxon>Peptostreptococcales</taxon>
        <taxon>Filifactoraceae</taxon>
        <taxon>Filifactor</taxon>
    </lineage>
</organism>
<dbReference type="InterPro" id="IPR051789">
    <property type="entry name" value="Bact_Polyamine_Transport"/>
</dbReference>
<reference evidence="11" key="1">
    <citation type="submission" date="2010-12" db="EMBL/GenBank/DDBJ databases">
        <title>The genome sequence of Filifactor alocis strain ATCC 35896.</title>
        <authorList>
            <consortium name="The Broad Institute Genome Sequencing Platform"/>
            <person name="Ward D."/>
            <person name="Earl A."/>
            <person name="Feldgarden M."/>
            <person name="Young S.K."/>
            <person name="Gargeya S."/>
            <person name="Zeng Q."/>
            <person name="Alvarado L."/>
            <person name="Berlin A."/>
            <person name="Bochicchio J."/>
            <person name="Chapman S.B."/>
            <person name="Chen Z."/>
            <person name="Freedman E."/>
            <person name="Gellesch M."/>
            <person name="Goldberg J."/>
            <person name="Griggs A."/>
            <person name="Gujja S."/>
            <person name="Heilman E."/>
            <person name="Heiman D."/>
            <person name="Howarth C."/>
            <person name="Mehta T."/>
            <person name="Neiman D."/>
            <person name="Pearson M."/>
            <person name="Roberts A."/>
            <person name="Saif S."/>
            <person name="Shea T."/>
            <person name="Shenoy N."/>
            <person name="Sisk P."/>
            <person name="Stolte C."/>
            <person name="Sykes S."/>
            <person name="White J."/>
            <person name="Yandava C."/>
            <person name="Izard J."/>
            <person name="Blanton J.M."/>
            <person name="Baranova O.V."/>
            <person name="Tanner A.C."/>
            <person name="Dewhirst F.E."/>
            <person name="Haas B."/>
            <person name="Nusbaum C."/>
            <person name="Birren B."/>
        </authorList>
    </citation>
    <scope>NUCLEOTIDE SEQUENCE [LARGE SCALE GENOMIC DNA]</scope>
    <source>
        <strain evidence="11">ATCC 35896 / D40 B5</strain>
    </source>
</reference>
<dbReference type="InterPro" id="IPR035906">
    <property type="entry name" value="MetI-like_sf"/>
</dbReference>
<name>D6GPU5_FILAD</name>
<evidence type="ECO:0000313" key="10">
    <source>
        <dbReference type="EMBL" id="EFE28798.1"/>
    </source>
</evidence>
<dbReference type="EMBL" id="CP002390">
    <property type="protein sequence ID" value="EFE28798.1"/>
    <property type="molecule type" value="Genomic_DNA"/>
</dbReference>
<dbReference type="SUPFAM" id="SSF161098">
    <property type="entry name" value="MetI-like"/>
    <property type="match status" value="1"/>
</dbReference>
<dbReference type="STRING" id="546269.HMPREF0389_00718"/>
<accession>D6GPU5</accession>
<keyword evidence="7 8" id="KW-0472">Membrane</keyword>
<feature type="transmembrane region" description="Helical" evidence="8">
    <location>
        <begin position="104"/>
        <end position="126"/>
    </location>
</feature>
<sequence length="267" mass="29862">MVNKKAKSWFKTIYALLMYIFLYLPIVVMIVFSFNSSKYKGSFEGFTLRWYQELFRDKAILNSVTTTFIVAISAAVLATLIGTVTAVAISNLKPRYRAILLNFSYIPMVNPDIVIGISLLSLFVFLKMELGYITLILAHITFNIPYVIFAVLPKIKQLDKNLEEAALDLGATPSQAFFKVILPELVPGIMTGFMLSLTMSLDDFIVSFFTTGSGVSTLSIKIYSMTKRGVSPKINALSSILFVLTMLIVLIPQLKSWRSEKKASITM</sequence>
<comment type="subcellular location">
    <subcellularLocation>
        <location evidence="1 8">Cell membrane</location>
        <topology evidence="1 8">Multi-pass membrane protein</topology>
    </subcellularLocation>
</comment>
<dbReference type="GO" id="GO:0055085">
    <property type="term" value="P:transmembrane transport"/>
    <property type="evidence" value="ECO:0007669"/>
    <property type="project" value="InterPro"/>
</dbReference>